<evidence type="ECO:0000256" key="3">
    <source>
        <dbReference type="ARBA" id="ARBA00022553"/>
    </source>
</evidence>
<proteinExistence type="predicted"/>
<dbReference type="Gene3D" id="3.30.565.10">
    <property type="entry name" value="Histidine kinase-like ATPase, C-terminal domain"/>
    <property type="match status" value="1"/>
</dbReference>
<evidence type="ECO:0000256" key="6">
    <source>
        <dbReference type="SAM" id="MobiDB-lite"/>
    </source>
</evidence>
<keyword evidence="9" id="KW-1185">Reference proteome</keyword>
<name>A0A926VCQ6_9CYAN</name>
<evidence type="ECO:0000256" key="4">
    <source>
        <dbReference type="ARBA" id="ARBA00022777"/>
    </source>
</evidence>
<evidence type="ECO:0000256" key="2">
    <source>
        <dbReference type="ARBA" id="ARBA00012438"/>
    </source>
</evidence>
<evidence type="ECO:0000313" key="9">
    <source>
        <dbReference type="Proteomes" id="UP000641646"/>
    </source>
</evidence>
<dbReference type="RefSeq" id="WP_190464182.1">
    <property type="nucleotide sequence ID" value="NZ_JACJPW010000020.1"/>
</dbReference>
<keyword evidence="3" id="KW-0597">Phosphoprotein</keyword>
<dbReference type="Gene3D" id="1.10.287.130">
    <property type="match status" value="1"/>
</dbReference>
<dbReference type="InterPro" id="IPR003661">
    <property type="entry name" value="HisK_dim/P_dom"/>
</dbReference>
<dbReference type="CDD" id="cd00082">
    <property type="entry name" value="HisKA"/>
    <property type="match status" value="1"/>
</dbReference>
<dbReference type="PROSITE" id="PS50109">
    <property type="entry name" value="HIS_KIN"/>
    <property type="match status" value="1"/>
</dbReference>
<dbReference type="EC" id="2.7.13.3" evidence="2"/>
<gene>
    <name evidence="8" type="ORF">H6G03_09880</name>
</gene>
<keyword evidence="4 8" id="KW-0808">Transferase</keyword>
<feature type="domain" description="Histidine kinase" evidence="7">
    <location>
        <begin position="302"/>
        <end position="531"/>
    </location>
</feature>
<dbReference type="InterPro" id="IPR005467">
    <property type="entry name" value="His_kinase_dom"/>
</dbReference>
<dbReference type="AlphaFoldDB" id="A0A926VCQ6"/>
<evidence type="ECO:0000256" key="1">
    <source>
        <dbReference type="ARBA" id="ARBA00000085"/>
    </source>
</evidence>
<dbReference type="SUPFAM" id="SSF55874">
    <property type="entry name" value="ATPase domain of HSP90 chaperone/DNA topoisomerase II/histidine kinase"/>
    <property type="match status" value="1"/>
</dbReference>
<dbReference type="InterPro" id="IPR036890">
    <property type="entry name" value="HATPase_C_sf"/>
</dbReference>
<organism evidence="8 9">
    <name type="scientific">Aerosakkonema funiforme FACHB-1375</name>
    <dbReference type="NCBI Taxonomy" id="2949571"/>
    <lineage>
        <taxon>Bacteria</taxon>
        <taxon>Bacillati</taxon>
        <taxon>Cyanobacteriota</taxon>
        <taxon>Cyanophyceae</taxon>
        <taxon>Oscillatoriophycideae</taxon>
        <taxon>Aerosakkonematales</taxon>
        <taxon>Aerosakkonemataceae</taxon>
        <taxon>Aerosakkonema</taxon>
    </lineage>
</organism>
<comment type="catalytic activity">
    <reaction evidence="1">
        <text>ATP + protein L-histidine = ADP + protein N-phospho-L-histidine.</text>
        <dbReference type="EC" id="2.7.13.3"/>
    </reaction>
</comment>
<dbReference type="EMBL" id="JACJPW010000020">
    <property type="protein sequence ID" value="MBD2181412.1"/>
    <property type="molecule type" value="Genomic_DNA"/>
</dbReference>
<keyword evidence="5" id="KW-0902">Two-component regulatory system</keyword>
<sequence>MAPLWLYLLLASCSCCGWMSVHKWLLPKLSEVLAQSTPNWAEESPLTAKSGRGKWKAATEIDTQQPSKNRIALQQLKSEQEWRGAIAALEMMLRSTLSCSDGEDIDPVTPQGLILAGPVPILSDSAVNSRFQTWIFSTQLAHPGAWMPFQLPPAQEGNLKTNDYSNFLPLLPVDPLAGEQFCLVLTHSFSLVMVLGEDSTNQPAFMFSFEPEVVRDAWLALRNRVFLGSPDRVLQLDAFFEQFAPIAPDYRTVMQFTRLLLKHIPEEPSTVSTHSSVASAQPSAASDKEQQTTDMSVELLQAFAHEVRTPLTTIRTLTRLLLKRKNLAPDIIKRLEIIDRECTEQIDRMELLFRAAELETAAKESSPVHLTQVSLAQVFQQSLPRWEKQASQRNQTLDVILPQQMPQVVSDPTMLDRVLTGLIENFTRSLPAGSHIQVQVMPAGNQLKLQVQPQTGSVIPECEKQQMSQVQGTQSTRRSIGQLLMFQPETGSLSLNHSVTKNIFHALGGKLIVRQRPQQGEVFTIFLPLDSNATEIPWQRENLRSQTDIVGSFKVTSGAAIFKAAPEVTSECLKRLPTHEPNTES</sequence>
<dbReference type="GO" id="GO:0000155">
    <property type="term" value="F:phosphorelay sensor kinase activity"/>
    <property type="evidence" value="ECO:0007669"/>
    <property type="project" value="InterPro"/>
</dbReference>
<feature type="compositionally biased region" description="Low complexity" evidence="6">
    <location>
        <begin position="271"/>
        <end position="285"/>
    </location>
</feature>
<keyword evidence="4 8" id="KW-0418">Kinase</keyword>
<reference evidence="8" key="1">
    <citation type="journal article" date="2015" name="ISME J.">
        <title>Draft Genome Sequence of Streptomyces incarnatus NRRL8089, which Produces the Nucleoside Antibiotic Sinefungin.</title>
        <authorList>
            <person name="Oshima K."/>
            <person name="Hattori M."/>
            <person name="Shimizu H."/>
            <person name="Fukuda K."/>
            <person name="Nemoto M."/>
            <person name="Inagaki K."/>
            <person name="Tamura T."/>
        </authorList>
    </citation>
    <scope>NUCLEOTIDE SEQUENCE</scope>
    <source>
        <strain evidence="8">FACHB-1375</strain>
    </source>
</reference>
<evidence type="ECO:0000256" key="5">
    <source>
        <dbReference type="ARBA" id="ARBA00023012"/>
    </source>
</evidence>
<dbReference type="InterPro" id="IPR036097">
    <property type="entry name" value="HisK_dim/P_sf"/>
</dbReference>
<accession>A0A926VCQ6</accession>
<evidence type="ECO:0000259" key="7">
    <source>
        <dbReference type="PROSITE" id="PS50109"/>
    </source>
</evidence>
<protein>
    <recommendedName>
        <fullName evidence="2">histidine kinase</fullName>
        <ecNumber evidence="2">2.7.13.3</ecNumber>
    </recommendedName>
</protein>
<dbReference type="SUPFAM" id="SSF47384">
    <property type="entry name" value="Homodimeric domain of signal transducing histidine kinase"/>
    <property type="match status" value="1"/>
</dbReference>
<dbReference type="PANTHER" id="PTHR43547:SF2">
    <property type="entry name" value="HYBRID SIGNAL TRANSDUCTION HISTIDINE KINASE C"/>
    <property type="match status" value="1"/>
</dbReference>
<dbReference type="PANTHER" id="PTHR43547">
    <property type="entry name" value="TWO-COMPONENT HISTIDINE KINASE"/>
    <property type="match status" value="1"/>
</dbReference>
<feature type="region of interest" description="Disordered" evidence="6">
    <location>
        <begin position="271"/>
        <end position="291"/>
    </location>
</feature>
<evidence type="ECO:0000313" key="8">
    <source>
        <dbReference type="EMBL" id="MBD2181412.1"/>
    </source>
</evidence>
<dbReference type="Pfam" id="PF00512">
    <property type="entry name" value="HisKA"/>
    <property type="match status" value="1"/>
</dbReference>
<comment type="caution">
    <text evidence="8">The sequence shown here is derived from an EMBL/GenBank/DDBJ whole genome shotgun (WGS) entry which is preliminary data.</text>
</comment>
<dbReference type="Proteomes" id="UP000641646">
    <property type="component" value="Unassembled WGS sequence"/>
</dbReference>
<reference evidence="8" key="2">
    <citation type="submission" date="2020-08" db="EMBL/GenBank/DDBJ databases">
        <authorList>
            <person name="Chen M."/>
            <person name="Teng W."/>
            <person name="Zhao L."/>
            <person name="Hu C."/>
            <person name="Zhou Y."/>
            <person name="Han B."/>
            <person name="Song L."/>
            <person name="Shu W."/>
        </authorList>
    </citation>
    <scope>NUCLEOTIDE SEQUENCE</scope>
    <source>
        <strain evidence="8">FACHB-1375</strain>
    </source>
</reference>